<evidence type="ECO:0000259" key="12">
    <source>
        <dbReference type="Pfam" id="PF14073"/>
    </source>
</evidence>
<feature type="domain" description="Cep57 centrosome microtubule-binding" evidence="11">
    <location>
        <begin position="293"/>
        <end position="363"/>
    </location>
</feature>
<evidence type="ECO:0000256" key="7">
    <source>
        <dbReference type="ARBA" id="ARBA00041218"/>
    </source>
</evidence>
<feature type="non-terminal residue" evidence="13">
    <location>
        <position position="444"/>
    </location>
</feature>
<dbReference type="AlphaFoldDB" id="A0A7K4L8P9"/>
<dbReference type="Proteomes" id="UP000534426">
    <property type="component" value="Unassembled WGS sequence"/>
</dbReference>
<dbReference type="Pfam" id="PF14073">
    <property type="entry name" value="Cep57_CLD"/>
    <property type="match status" value="1"/>
</dbReference>
<feature type="region of interest" description="Disordered" evidence="10">
    <location>
        <begin position="1"/>
        <end position="24"/>
    </location>
</feature>
<evidence type="ECO:0000256" key="3">
    <source>
        <dbReference type="ARBA" id="ARBA00022490"/>
    </source>
</evidence>
<organism evidence="13 14">
    <name type="scientific">Crypturellus undulatus</name>
    <dbReference type="NCBI Taxonomy" id="48396"/>
    <lineage>
        <taxon>Eukaryota</taxon>
        <taxon>Metazoa</taxon>
        <taxon>Chordata</taxon>
        <taxon>Craniata</taxon>
        <taxon>Vertebrata</taxon>
        <taxon>Euteleostomi</taxon>
        <taxon>Archelosauria</taxon>
        <taxon>Archosauria</taxon>
        <taxon>Dinosauria</taxon>
        <taxon>Saurischia</taxon>
        <taxon>Theropoda</taxon>
        <taxon>Coelurosauria</taxon>
        <taxon>Aves</taxon>
        <taxon>Palaeognathae</taxon>
        <taxon>Tinamiformes</taxon>
        <taxon>Tinamidae</taxon>
        <taxon>Crypturellus</taxon>
    </lineage>
</organism>
<protein>
    <recommendedName>
        <fullName evidence="7">Centrosomal protein 57kDa-like protein 1</fullName>
    </recommendedName>
    <alternativeName>
        <fullName evidence="8">Cep57-related protein</fullName>
    </alternativeName>
</protein>
<feature type="domain" description="Cep57 centrosome localisation" evidence="12">
    <location>
        <begin position="49"/>
        <end position="226"/>
    </location>
</feature>
<sequence>MDSESKYRFIGSSLQPPDKTLPATFASKEPKKLTAVAGDGLSPLPNNQAVVLALKTLQEKIRRLELERSQAEDNLCSLSAEAARYKKTLEQESYKKDISHQELMQQRKDVSVQLNAAQSRCSLLEKQLDYMKKMVSSAEMEKKMILEQQTKVQKDKNQNRVELHAKLEKLEVLEKQCLKLTATQRIAEDKIKHLEEKLCKEEHQRKLMQDKAAQLQTGFEINRILLSLVSSQNGPKKKNRKKKKNKKKNPSVKKTCLPQFHVRAGVLPFVAGKGAPTGISKQTVASKSVSSCSTSSTVTRNLSDILLAIEDEMGQMSFEHQKLSKQIQETHNSEVREDLEQQLDCLVKKMEIKGKQISKLKKHQASLRKNVQKIKQKMQKLKQEAAHVKLKCGDQKETKESQIAIGESKSRACPGQKSKSSLQLLKNVQKLQSTLKRDDIMWER</sequence>
<feature type="compositionally biased region" description="Basic residues" evidence="10">
    <location>
        <begin position="235"/>
        <end position="251"/>
    </location>
</feature>
<feature type="non-terminal residue" evidence="13">
    <location>
        <position position="1"/>
    </location>
</feature>
<evidence type="ECO:0000256" key="4">
    <source>
        <dbReference type="ARBA" id="ARBA00022701"/>
    </source>
</evidence>
<accession>A0A7K4L8P9</accession>
<evidence type="ECO:0000256" key="6">
    <source>
        <dbReference type="ARBA" id="ARBA00023212"/>
    </source>
</evidence>
<evidence type="ECO:0000256" key="8">
    <source>
        <dbReference type="ARBA" id="ARBA00042578"/>
    </source>
</evidence>
<dbReference type="Pfam" id="PF06657">
    <property type="entry name" value="Cep57_MT_bd"/>
    <property type="match status" value="1"/>
</dbReference>
<feature type="region of interest" description="Disordered" evidence="10">
    <location>
        <begin position="399"/>
        <end position="419"/>
    </location>
</feature>
<dbReference type="EMBL" id="VWPW01004648">
    <property type="protein sequence ID" value="NWJ00249.1"/>
    <property type="molecule type" value="Genomic_DNA"/>
</dbReference>
<comment type="caution">
    <text evidence="13">The sequence shown here is derived from an EMBL/GenBank/DDBJ whole genome shotgun (WGS) entry which is preliminary data.</text>
</comment>
<comment type="similarity">
    <text evidence="2">Belongs to the translokin family.</text>
</comment>
<dbReference type="InterPro" id="IPR025913">
    <property type="entry name" value="Cep57_CLD"/>
</dbReference>
<evidence type="ECO:0000313" key="13">
    <source>
        <dbReference type="EMBL" id="NWJ00249.1"/>
    </source>
</evidence>
<keyword evidence="5 9" id="KW-0175">Coiled coil</keyword>
<dbReference type="GO" id="GO:0005874">
    <property type="term" value="C:microtubule"/>
    <property type="evidence" value="ECO:0007669"/>
    <property type="project" value="UniProtKB-KW"/>
</dbReference>
<proteinExistence type="inferred from homology"/>
<evidence type="ECO:0000256" key="2">
    <source>
        <dbReference type="ARBA" id="ARBA00008179"/>
    </source>
</evidence>
<name>A0A7K4L8P9_9AVES</name>
<feature type="region of interest" description="Disordered" evidence="10">
    <location>
        <begin position="230"/>
        <end position="253"/>
    </location>
</feature>
<evidence type="ECO:0000256" key="1">
    <source>
        <dbReference type="ARBA" id="ARBA00004300"/>
    </source>
</evidence>
<evidence type="ECO:0000256" key="10">
    <source>
        <dbReference type="SAM" id="MobiDB-lite"/>
    </source>
</evidence>
<gene>
    <name evidence="13" type="primary">Cep57l1</name>
    <name evidence="13" type="ORF">CRYUND_R08211</name>
</gene>
<evidence type="ECO:0000313" key="14">
    <source>
        <dbReference type="Proteomes" id="UP000534426"/>
    </source>
</evidence>
<comment type="subcellular location">
    <subcellularLocation>
        <location evidence="1">Cytoplasm</location>
        <location evidence="1">Cytoskeleton</location>
        <location evidence="1">Microtubule organizing center</location>
        <location evidence="1">Centrosome</location>
    </subcellularLocation>
</comment>
<keyword evidence="3" id="KW-0963">Cytoplasm</keyword>
<dbReference type="InterPro" id="IPR024957">
    <property type="entry name" value="Cep57_MT-bd_dom"/>
</dbReference>
<evidence type="ECO:0000259" key="11">
    <source>
        <dbReference type="Pfam" id="PF06657"/>
    </source>
</evidence>
<dbReference type="GO" id="GO:0008017">
    <property type="term" value="F:microtubule binding"/>
    <property type="evidence" value="ECO:0007669"/>
    <property type="project" value="InterPro"/>
</dbReference>
<keyword evidence="6" id="KW-0206">Cytoskeleton</keyword>
<dbReference type="Gene3D" id="1.20.58.90">
    <property type="match status" value="1"/>
</dbReference>
<dbReference type="GO" id="GO:0005813">
    <property type="term" value="C:centrosome"/>
    <property type="evidence" value="ECO:0007669"/>
    <property type="project" value="UniProtKB-SubCell"/>
</dbReference>
<keyword evidence="4" id="KW-0493">Microtubule</keyword>
<dbReference type="GO" id="GO:0043015">
    <property type="term" value="F:gamma-tubulin binding"/>
    <property type="evidence" value="ECO:0007669"/>
    <property type="project" value="InterPro"/>
</dbReference>
<feature type="coiled-coil region" evidence="9">
    <location>
        <begin position="336"/>
        <end position="391"/>
    </location>
</feature>
<evidence type="ECO:0000256" key="5">
    <source>
        <dbReference type="ARBA" id="ARBA00023054"/>
    </source>
</evidence>
<dbReference type="GO" id="GO:0042802">
    <property type="term" value="F:identical protein binding"/>
    <property type="evidence" value="ECO:0007669"/>
    <property type="project" value="InterPro"/>
</dbReference>
<evidence type="ECO:0000256" key="9">
    <source>
        <dbReference type="SAM" id="Coils"/>
    </source>
</evidence>
<feature type="coiled-coil region" evidence="9">
    <location>
        <begin position="47"/>
        <end position="74"/>
    </location>
</feature>
<reference evidence="13 14" key="1">
    <citation type="submission" date="2019-09" db="EMBL/GenBank/DDBJ databases">
        <title>Bird 10,000 Genomes (B10K) Project - Family phase.</title>
        <authorList>
            <person name="Zhang G."/>
        </authorList>
    </citation>
    <scope>NUCLEOTIDE SEQUENCE [LARGE SCALE GENOMIC DNA]</scope>
    <source>
        <strain evidence="13">B10K-MSB-37135</strain>
        <tissue evidence="13">Heart</tissue>
    </source>
</reference>
<dbReference type="PANTHER" id="PTHR19336">
    <property type="entry name" value="UNCHARACTERIZED DUF1167"/>
    <property type="match status" value="1"/>
</dbReference>
<keyword evidence="14" id="KW-1185">Reference proteome</keyword>
<dbReference type="InterPro" id="IPR051756">
    <property type="entry name" value="Centrosomal_MT-associated"/>
</dbReference>
<dbReference type="PANTHER" id="PTHR19336:SF10">
    <property type="entry name" value="CENTROSOMAL PROTEIN CEP57L1"/>
    <property type="match status" value="1"/>
</dbReference>